<dbReference type="OrthoDB" id="4472878at2759"/>
<gene>
    <name evidence="7" type="ORF">APUU_61472S</name>
</gene>
<dbReference type="CDD" id="cd12148">
    <property type="entry name" value="fungal_TF_MHR"/>
    <property type="match status" value="1"/>
</dbReference>
<dbReference type="GO" id="GO:0008270">
    <property type="term" value="F:zinc ion binding"/>
    <property type="evidence" value="ECO:0007669"/>
    <property type="project" value="InterPro"/>
</dbReference>
<dbReference type="GO" id="GO:0005634">
    <property type="term" value="C:nucleus"/>
    <property type="evidence" value="ECO:0007669"/>
    <property type="project" value="TreeGrafter"/>
</dbReference>
<keyword evidence="8" id="KW-1185">Reference proteome</keyword>
<keyword evidence="4" id="KW-0804">Transcription</keyword>
<dbReference type="GO" id="GO:0006351">
    <property type="term" value="P:DNA-templated transcription"/>
    <property type="evidence" value="ECO:0007669"/>
    <property type="project" value="InterPro"/>
</dbReference>
<accession>A0A7R7XX82</accession>
<proteinExistence type="predicted"/>
<evidence type="ECO:0000313" key="8">
    <source>
        <dbReference type="Proteomes" id="UP000654913"/>
    </source>
</evidence>
<dbReference type="KEGG" id="apuu:APUU_61472S"/>
<reference evidence="7" key="1">
    <citation type="submission" date="2021-01" db="EMBL/GenBank/DDBJ databases">
        <authorList>
            <consortium name="Aspergillus puulaauensis MK2 genome sequencing consortium"/>
            <person name="Kazuki M."/>
            <person name="Futagami T."/>
        </authorList>
    </citation>
    <scope>NUCLEOTIDE SEQUENCE</scope>
    <source>
        <strain evidence="7">MK2</strain>
    </source>
</reference>
<evidence type="ECO:0000256" key="5">
    <source>
        <dbReference type="ARBA" id="ARBA00023242"/>
    </source>
</evidence>
<feature type="domain" description="Zn(2)-C6 fungal-type" evidence="6">
    <location>
        <begin position="12"/>
        <end position="48"/>
    </location>
</feature>
<dbReference type="GO" id="GO:0003677">
    <property type="term" value="F:DNA binding"/>
    <property type="evidence" value="ECO:0007669"/>
    <property type="project" value="UniProtKB-KW"/>
</dbReference>
<evidence type="ECO:0000256" key="1">
    <source>
        <dbReference type="ARBA" id="ARBA00022723"/>
    </source>
</evidence>
<evidence type="ECO:0000256" key="4">
    <source>
        <dbReference type="ARBA" id="ARBA00023163"/>
    </source>
</evidence>
<dbReference type="InterPro" id="IPR001138">
    <property type="entry name" value="Zn2Cys6_DnaBD"/>
</dbReference>
<protein>
    <recommendedName>
        <fullName evidence="6">Zn(2)-C6 fungal-type domain-containing protein</fullName>
    </recommendedName>
</protein>
<dbReference type="CDD" id="cd00067">
    <property type="entry name" value="GAL4"/>
    <property type="match status" value="1"/>
</dbReference>
<dbReference type="RefSeq" id="XP_041560610.1">
    <property type="nucleotide sequence ID" value="XM_041694818.1"/>
</dbReference>
<dbReference type="SUPFAM" id="SSF57701">
    <property type="entry name" value="Zn2/Cys6 DNA-binding domain"/>
    <property type="match status" value="1"/>
</dbReference>
<evidence type="ECO:0000256" key="2">
    <source>
        <dbReference type="ARBA" id="ARBA00023015"/>
    </source>
</evidence>
<dbReference type="GeneID" id="64978421"/>
<dbReference type="InterPro" id="IPR036864">
    <property type="entry name" value="Zn2-C6_fun-type_DNA-bd_sf"/>
</dbReference>
<dbReference type="PANTHER" id="PTHR31644">
    <property type="entry name" value="TRANSCRIPTIONAL ACTIVATOR ARO80-RELATED"/>
    <property type="match status" value="1"/>
</dbReference>
<evidence type="ECO:0000259" key="6">
    <source>
        <dbReference type="PROSITE" id="PS50048"/>
    </source>
</evidence>
<dbReference type="GO" id="GO:0000981">
    <property type="term" value="F:DNA-binding transcription factor activity, RNA polymerase II-specific"/>
    <property type="evidence" value="ECO:0007669"/>
    <property type="project" value="InterPro"/>
</dbReference>
<dbReference type="PROSITE" id="PS00463">
    <property type="entry name" value="ZN2_CY6_FUNGAL_1"/>
    <property type="match status" value="1"/>
</dbReference>
<dbReference type="InterPro" id="IPR007219">
    <property type="entry name" value="XnlR_reg_dom"/>
</dbReference>
<dbReference type="PROSITE" id="PS50048">
    <property type="entry name" value="ZN2_CY6_FUNGAL_2"/>
    <property type="match status" value="1"/>
</dbReference>
<dbReference type="EMBL" id="AP024448">
    <property type="protein sequence ID" value="BCS28424.1"/>
    <property type="molecule type" value="Genomic_DNA"/>
</dbReference>
<dbReference type="SMART" id="SM00906">
    <property type="entry name" value="Fungal_trans"/>
    <property type="match status" value="1"/>
</dbReference>
<dbReference type="Proteomes" id="UP000654913">
    <property type="component" value="Chromosome 6"/>
</dbReference>
<evidence type="ECO:0000313" key="7">
    <source>
        <dbReference type="EMBL" id="BCS28424.1"/>
    </source>
</evidence>
<keyword evidence="3" id="KW-0238">DNA-binding</keyword>
<dbReference type="Gene3D" id="4.10.240.10">
    <property type="entry name" value="Zn(2)-C6 fungal-type DNA-binding domain"/>
    <property type="match status" value="1"/>
</dbReference>
<keyword evidence="2" id="KW-0805">Transcription regulation</keyword>
<reference evidence="7" key="2">
    <citation type="submission" date="2021-02" db="EMBL/GenBank/DDBJ databases">
        <title>Aspergillus puulaauensis MK2 genome sequence.</title>
        <authorList>
            <person name="Futagami T."/>
            <person name="Mori K."/>
            <person name="Kadooka C."/>
            <person name="Tanaka T."/>
        </authorList>
    </citation>
    <scope>NUCLEOTIDE SEQUENCE</scope>
    <source>
        <strain evidence="7">MK2</strain>
    </source>
</reference>
<evidence type="ECO:0000256" key="3">
    <source>
        <dbReference type="ARBA" id="ARBA00023125"/>
    </source>
</evidence>
<sequence>MTRSRNVRLYRACQRCRQRKLKCDPTTSPDGARSSCRQCCRAGNECILAGSRRGGDFSMFRRPRHGSSTPVGSVDTTHAPTAQAGYHEKAAENPIYAELTNPGDALQILARLAANDHRQNPNAPAFADRVSAARREYSETSLPANGMTDLMQPPVPQSTVSAMELLVISVLGTDLVDQLLHRYAMNYHTFCPLVPKRLLSATDMRRLAVDEPFLLVVVLTIASKDEAVYLDTHRHCCQYLKQHLLDILIAAPSTLNVGSVEGLLLLAEWVPHLQMDTSSCYPEPFQRNVSAVEDNMAWSLIGQAVRHSYLLRLDKASFREASTGEPQELENRKRLAWIFVYIADRQISVRMGQSFWSRGPSLSTHFTAKDFPSLCLSADAEHNYASVLQASIELTQLLHNVHDILYSSKERQLQMVRRGDYNRYLDDFRCSLSAWQGRWGDLKASPKLSSTLCIVKEYIRLYVNAFAFQSILSRAVRENHTISGGTMSEAATTTLDPKRPLSVFPQGITSTPEGAYVLEALDASREILIVTSQANPESHLRYMPFRFYVYTVYSAVFLYKAQVFGALGHAEKIEVASIVEEYIRVLERAATNDYHVASRLASLLKRMWMSDTGKKYSSPMRMASPAVDHSGMNILPGHCEALQNINMFDRQSHPDADFGTGVPGTANMATPEFNLFCPEFSSLESELVGLGMGAVDFPI</sequence>
<dbReference type="AlphaFoldDB" id="A0A7R7XX82"/>
<dbReference type="InterPro" id="IPR052780">
    <property type="entry name" value="AAA_Catabolism_Regulators"/>
</dbReference>
<keyword evidence="5" id="KW-0539">Nucleus</keyword>
<organism evidence="7 8">
    <name type="scientific">Aspergillus puulaauensis</name>
    <dbReference type="NCBI Taxonomy" id="1220207"/>
    <lineage>
        <taxon>Eukaryota</taxon>
        <taxon>Fungi</taxon>
        <taxon>Dikarya</taxon>
        <taxon>Ascomycota</taxon>
        <taxon>Pezizomycotina</taxon>
        <taxon>Eurotiomycetes</taxon>
        <taxon>Eurotiomycetidae</taxon>
        <taxon>Eurotiales</taxon>
        <taxon>Aspergillaceae</taxon>
        <taxon>Aspergillus</taxon>
    </lineage>
</organism>
<name>A0A7R7XX82_9EURO</name>
<dbReference type="PANTHER" id="PTHR31644:SF1">
    <property type="entry name" value="ZN(II)2CYS6 TRANSCRIPTION FACTOR (EUROFUNG)"/>
    <property type="match status" value="1"/>
</dbReference>
<keyword evidence="1" id="KW-0479">Metal-binding</keyword>